<proteinExistence type="predicted"/>
<organism evidence="1">
    <name type="scientific">Arundo donax</name>
    <name type="common">Giant reed</name>
    <name type="synonym">Donax arundinaceus</name>
    <dbReference type="NCBI Taxonomy" id="35708"/>
    <lineage>
        <taxon>Eukaryota</taxon>
        <taxon>Viridiplantae</taxon>
        <taxon>Streptophyta</taxon>
        <taxon>Embryophyta</taxon>
        <taxon>Tracheophyta</taxon>
        <taxon>Spermatophyta</taxon>
        <taxon>Magnoliopsida</taxon>
        <taxon>Liliopsida</taxon>
        <taxon>Poales</taxon>
        <taxon>Poaceae</taxon>
        <taxon>PACMAD clade</taxon>
        <taxon>Arundinoideae</taxon>
        <taxon>Arundineae</taxon>
        <taxon>Arundo</taxon>
    </lineage>
</organism>
<reference evidence="1" key="2">
    <citation type="journal article" date="2015" name="Data Brief">
        <title>Shoot transcriptome of the giant reed, Arundo donax.</title>
        <authorList>
            <person name="Barrero R.A."/>
            <person name="Guerrero F.D."/>
            <person name="Moolhuijzen P."/>
            <person name="Goolsby J.A."/>
            <person name="Tidwell J."/>
            <person name="Bellgard S.E."/>
            <person name="Bellgard M.I."/>
        </authorList>
    </citation>
    <scope>NUCLEOTIDE SEQUENCE</scope>
    <source>
        <tissue evidence="1">Shoot tissue taken approximately 20 cm above the soil surface</tissue>
    </source>
</reference>
<sequence>MNAHLSRTFCYSLLKVFMLVICPRGNH</sequence>
<protein>
    <submittedName>
        <fullName evidence="1">Uncharacterized protein</fullName>
    </submittedName>
</protein>
<accession>A0A0A9FD99</accession>
<evidence type="ECO:0000313" key="1">
    <source>
        <dbReference type="EMBL" id="JAE10337.1"/>
    </source>
</evidence>
<dbReference type="AlphaFoldDB" id="A0A0A9FD99"/>
<dbReference type="EMBL" id="GBRH01187559">
    <property type="protein sequence ID" value="JAE10337.1"/>
    <property type="molecule type" value="Transcribed_RNA"/>
</dbReference>
<reference evidence="1" key="1">
    <citation type="submission" date="2014-09" db="EMBL/GenBank/DDBJ databases">
        <authorList>
            <person name="Magalhaes I.L.F."/>
            <person name="Oliveira U."/>
            <person name="Santos F.R."/>
            <person name="Vidigal T.H.D.A."/>
            <person name="Brescovit A.D."/>
            <person name="Santos A.J."/>
        </authorList>
    </citation>
    <scope>NUCLEOTIDE SEQUENCE</scope>
    <source>
        <tissue evidence="1">Shoot tissue taken approximately 20 cm above the soil surface</tissue>
    </source>
</reference>
<name>A0A0A9FD99_ARUDO</name>